<dbReference type="KEGG" id="bsan:CHH28_19105"/>
<dbReference type="Proteomes" id="UP000202440">
    <property type="component" value="Chromosome"/>
</dbReference>
<dbReference type="EMBL" id="CP022530">
    <property type="protein sequence ID" value="ASP40643.1"/>
    <property type="molecule type" value="Genomic_DNA"/>
</dbReference>
<dbReference type="InterPro" id="IPR013783">
    <property type="entry name" value="Ig-like_fold"/>
</dbReference>
<sequence>MTTNFPHITDKELAVMSVRSIVGLLLLWMSASALTDPILDYTAATYKAAWYPNFYQQQGPMTCPQTCEVWTQGAGIAEQEKANEPTGQFETTHVCKISSNEKAIYYGKDDPDARWLYGNQFDQLQACFTATPDDILKSDLYMCLCVYRCQQPDLIVSKIHDPTWDHANNRSVVQVTISNIGTQAAAASHLRLTDTGNGSWTVAATPALAAGASVTLTLYFNGYWVFDPNAELKAEADYKGEVDECDESNNTLEYFKMG</sequence>
<reference evidence="2 3" key="1">
    <citation type="submission" date="2017-07" db="EMBL/GenBank/DDBJ databases">
        <title>Annotated genome sequence of Bacterioplanes sanyensis isolated from Red Sea.</title>
        <authorList>
            <person name="Rehman Z.U."/>
        </authorList>
    </citation>
    <scope>NUCLEOTIDE SEQUENCE [LARGE SCALE GENOMIC DNA]</scope>
    <source>
        <strain evidence="2 3">NV9</strain>
    </source>
</reference>
<feature type="domain" description="CARDB" evidence="1">
    <location>
        <begin position="151"/>
        <end position="252"/>
    </location>
</feature>
<proteinExistence type="predicted"/>
<organism evidence="2 3">
    <name type="scientific">Bacterioplanes sanyensis</name>
    <dbReference type="NCBI Taxonomy" id="1249553"/>
    <lineage>
        <taxon>Bacteria</taxon>
        <taxon>Pseudomonadati</taxon>
        <taxon>Pseudomonadota</taxon>
        <taxon>Gammaproteobacteria</taxon>
        <taxon>Oceanospirillales</taxon>
        <taxon>Oceanospirillaceae</taxon>
        <taxon>Bacterioplanes</taxon>
    </lineage>
</organism>
<gene>
    <name evidence="2" type="ORF">CHH28_19105</name>
</gene>
<name>A0A222FQY4_9GAMM</name>
<protein>
    <recommendedName>
        <fullName evidence="1">CARDB domain-containing protein</fullName>
    </recommendedName>
</protein>
<dbReference type="Pfam" id="PF07705">
    <property type="entry name" value="CARDB"/>
    <property type="match status" value="1"/>
</dbReference>
<dbReference type="InterPro" id="IPR011635">
    <property type="entry name" value="CARDB"/>
</dbReference>
<dbReference type="Gene3D" id="2.60.40.10">
    <property type="entry name" value="Immunoglobulins"/>
    <property type="match status" value="1"/>
</dbReference>
<dbReference type="AlphaFoldDB" id="A0A222FQY4"/>
<evidence type="ECO:0000259" key="1">
    <source>
        <dbReference type="Pfam" id="PF07705"/>
    </source>
</evidence>
<accession>A0A222FQY4</accession>
<evidence type="ECO:0000313" key="2">
    <source>
        <dbReference type="EMBL" id="ASP40643.1"/>
    </source>
</evidence>
<keyword evidence="3" id="KW-1185">Reference proteome</keyword>
<evidence type="ECO:0000313" key="3">
    <source>
        <dbReference type="Proteomes" id="UP000202440"/>
    </source>
</evidence>